<keyword evidence="2" id="KW-1185">Reference proteome</keyword>
<evidence type="ECO:0000313" key="2">
    <source>
        <dbReference type="Proteomes" id="UP000007879"/>
    </source>
</evidence>
<sequence length="197" mass="22286">MAATLRFELLYVPVRRIERSRLYNPKNYEIGLIPSVNTHSLPSYQIRSNEENFKLLVSSRLKEEHQISALSVHSLATLSSKDRISIMYIVPTISTEANVGGIRFIDMFSLIQTPQLLGSHRELLLVIDQWLMERHSLPYSNPDLLFSTDSTGQSLVGIVQDIVDNPLLSIPSEPPEDKLIIALNNPVFVPIEDTTNF</sequence>
<dbReference type="Proteomes" id="UP000007879">
    <property type="component" value="Unassembled WGS sequence"/>
</dbReference>
<reference evidence="1" key="2">
    <citation type="submission" date="2017-05" db="UniProtKB">
        <authorList>
            <consortium name="EnsemblMetazoa"/>
        </authorList>
    </citation>
    <scope>IDENTIFICATION</scope>
</reference>
<name>A0A1X7U6C1_AMPQE</name>
<proteinExistence type="predicted"/>
<organism evidence="1">
    <name type="scientific">Amphimedon queenslandica</name>
    <name type="common">Sponge</name>
    <dbReference type="NCBI Taxonomy" id="400682"/>
    <lineage>
        <taxon>Eukaryota</taxon>
        <taxon>Metazoa</taxon>
        <taxon>Porifera</taxon>
        <taxon>Demospongiae</taxon>
        <taxon>Heteroscleromorpha</taxon>
        <taxon>Haplosclerida</taxon>
        <taxon>Niphatidae</taxon>
        <taxon>Amphimedon</taxon>
    </lineage>
</organism>
<dbReference type="OrthoDB" id="10629230at2759"/>
<protein>
    <submittedName>
        <fullName evidence="1">Uncharacterized protein</fullName>
    </submittedName>
</protein>
<dbReference type="EnsemblMetazoa" id="XM_020000440.1">
    <property type="protein sequence ID" value="XP_019855999.1"/>
    <property type="gene ID" value="LOC109584621"/>
</dbReference>
<reference evidence="2" key="1">
    <citation type="journal article" date="2010" name="Nature">
        <title>The Amphimedon queenslandica genome and the evolution of animal complexity.</title>
        <authorList>
            <person name="Srivastava M."/>
            <person name="Simakov O."/>
            <person name="Chapman J."/>
            <person name="Fahey B."/>
            <person name="Gauthier M.E."/>
            <person name="Mitros T."/>
            <person name="Richards G.S."/>
            <person name="Conaco C."/>
            <person name="Dacre M."/>
            <person name="Hellsten U."/>
            <person name="Larroux C."/>
            <person name="Putnam N.H."/>
            <person name="Stanke M."/>
            <person name="Adamska M."/>
            <person name="Darling A."/>
            <person name="Degnan S.M."/>
            <person name="Oakley T.H."/>
            <person name="Plachetzki D.C."/>
            <person name="Zhai Y."/>
            <person name="Adamski M."/>
            <person name="Calcino A."/>
            <person name="Cummins S.F."/>
            <person name="Goodstein D.M."/>
            <person name="Harris C."/>
            <person name="Jackson D.J."/>
            <person name="Leys S.P."/>
            <person name="Shu S."/>
            <person name="Woodcroft B.J."/>
            <person name="Vervoort M."/>
            <person name="Kosik K.S."/>
            <person name="Manning G."/>
            <person name="Degnan B.M."/>
            <person name="Rokhsar D.S."/>
        </authorList>
    </citation>
    <scope>NUCLEOTIDE SEQUENCE [LARGE SCALE GENOMIC DNA]</scope>
</reference>
<dbReference type="InParanoid" id="A0A1X7U6C1"/>
<evidence type="ECO:0000313" key="1">
    <source>
        <dbReference type="EnsemblMetazoa" id="Aqu2.1.23213_001"/>
    </source>
</evidence>
<dbReference type="KEGG" id="aqu:109584621"/>
<gene>
    <name evidence="1" type="primary">109584621</name>
</gene>
<dbReference type="EnsemblMetazoa" id="Aqu2.1.23213_001">
    <property type="protein sequence ID" value="Aqu2.1.23213_001"/>
    <property type="gene ID" value="Aqu2.1.23213"/>
</dbReference>
<accession>A0A1X7U6C1</accession>
<dbReference type="AlphaFoldDB" id="A0A1X7U6C1"/>